<evidence type="ECO:0000256" key="2">
    <source>
        <dbReference type="ARBA" id="ARBA00022989"/>
    </source>
</evidence>
<dbReference type="Proteomes" id="UP000500938">
    <property type="component" value="Chromosome"/>
</dbReference>
<keyword evidence="2 4" id="KW-1133">Transmembrane helix</keyword>
<organism evidence="6 7">
    <name type="scientific">Gemmatimonas groenlandica</name>
    <dbReference type="NCBI Taxonomy" id="2732249"/>
    <lineage>
        <taxon>Bacteria</taxon>
        <taxon>Pseudomonadati</taxon>
        <taxon>Gemmatimonadota</taxon>
        <taxon>Gemmatimonadia</taxon>
        <taxon>Gemmatimonadales</taxon>
        <taxon>Gemmatimonadaceae</taxon>
        <taxon>Gemmatimonas</taxon>
    </lineage>
</organism>
<proteinExistence type="predicted"/>
<evidence type="ECO:0000313" key="6">
    <source>
        <dbReference type="EMBL" id="QJR37105.1"/>
    </source>
</evidence>
<dbReference type="PROSITE" id="PS50850">
    <property type="entry name" value="MFS"/>
    <property type="match status" value="1"/>
</dbReference>
<feature type="transmembrane region" description="Helical" evidence="4">
    <location>
        <begin position="150"/>
        <end position="174"/>
    </location>
</feature>
<feature type="transmembrane region" description="Helical" evidence="4">
    <location>
        <begin position="69"/>
        <end position="87"/>
    </location>
</feature>
<protein>
    <submittedName>
        <fullName evidence="6">MFS transporter</fullName>
    </submittedName>
</protein>
<dbReference type="KEGG" id="ggr:HKW67_17065"/>
<feature type="transmembrane region" description="Helical" evidence="4">
    <location>
        <begin position="124"/>
        <end position="144"/>
    </location>
</feature>
<dbReference type="SUPFAM" id="SSF103473">
    <property type="entry name" value="MFS general substrate transporter"/>
    <property type="match status" value="1"/>
</dbReference>
<feature type="transmembrane region" description="Helical" evidence="4">
    <location>
        <begin position="93"/>
        <end position="112"/>
    </location>
</feature>
<dbReference type="RefSeq" id="WP_171226538.1">
    <property type="nucleotide sequence ID" value="NZ_CP053085.1"/>
</dbReference>
<keyword evidence="1 4" id="KW-0812">Transmembrane</keyword>
<dbReference type="GO" id="GO:0022857">
    <property type="term" value="F:transmembrane transporter activity"/>
    <property type="evidence" value="ECO:0007669"/>
    <property type="project" value="InterPro"/>
</dbReference>
<dbReference type="PANTHER" id="PTHR23521:SF3">
    <property type="entry name" value="MFS TRANSPORTER"/>
    <property type="match status" value="1"/>
</dbReference>
<reference evidence="6 7" key="1">
    <citation type="submission" date="2020-05" db="EMBL/GenBank/DDBJ databases">
        <title>Complete genome sequence of Gemmatimonas greenlandica TET16.</title>
        <authorList>
            <person name="Zeng Y."/>
        </authorList>
    </citation>
    <scope>NUCLEOTIDE SEQUENCE [LARGE SCALE GENOMIC DNA]</scope>
    <source>
        <strain evidence="6 7">TET16</strain>
    </source>
</reference>
<feature type="transmembrane region" description="Helical" evidence="4">
    <location>
        <begin position="299"/>
        <end position="322"/>
    </location>
</feature>
<dbReference type="AlphaFoldDB" id="A0A6M4ISF7"/>
<name>A0A6M4ISF7_9BACT</name>
<dbReference type="InterPro" id="IPR020846">
    <property type="entry name" value="MFS_dom"/>
</dbReference>
<dbReference type="GO" id="GO:0005886">
    <property type="term" value="C:plasma membrane"/>
    <property type="evidence" value="ECO:0007669"/>
    <property type="project" value="TreeGrafter"/>
</dbReference>
<sequence length="391" mass="40911">MLGILTVAELLGMTLWFAASAVSVQYSAQWTLSSSEAAWLTTIVQLGFVTGTAISALLNIADIVPARVLFARCAMVGAVANTMLLTADGLSGALVWRFVTGLALAGVYPPAMKMIATWFRARRGLAVGTIVGALTVGKALPYLVHAIPGAGITPVVFSASVGACIAALLVWFGYREGPYPFPARPFSWHLVRDVVGSPAWRLSTSGYLGHMFELYAAWTWLPVFIAASIAAHDPTAGARGASIASAIAFAALAIGGAGCIWGGLVADRRGRAWLVTRAMAISGACSVLIGFAFGRSLWLLVPIALVWGFFVIADSAQFSVLVTESVPPHAVGTALTLQTSLGFLLTAVVIQLVPPLAARVGWQWAFAVLSLGPVFGIASISRLVRSTAGRR</sequence>
<feature type="transmembrane region" description="Helical" evidence="4">
    <location>
        <begin position="334"/>
        <end position="352"/>
    </location>
</feature>
<feature type="domain" description="Major facilitator superfamily (MFS) profile" evidence="5">
    <location>
        <begin position="199"/>
        <end position="391"/>
    </location>
</feature>
<keyword evidence="3 4" id="KW-0472">Membrane</keyword>
<feature type="transmembrane region" description="Helical" evidence="4">
    <location>
        <begin position="37"/>
        <end position="57"/>
    </location>
</feature>
<feature type="transmembrane region" description="Helical" evidence="4">
    <location>
        <begin position="272"/>
        <end position="293"/>
    </location>
</feature>
<evidence type="ECO:0000256" key="4">
    <source>
        <dbReference type="SAM" id="Phobius"/>
    </source>
</evidence>
<evidence type="ECO:0000313" key="7">
    <source>
        <dbReference type="Proteomes" id="UP000500938"/>
    </source>
</evidence>
<evidence type="ECO:0000259" key="5">
    <source>
        <dbReference type="PROSITE" id="PS50850"/>
    </source>
</evidence>
<dbReference type="PANTHER" id="PTHR23521">
    <property type="entry name" value="TRANSPORTER MFS SUPERFAMILY"/>
    <property type="match status" value="1"/>
</dbReference>
<evidence type="ECO:0000256" key="1">
    <source>
        <dbReference type="ARBA" id="ARBA00022692"/>
    </source>
</evidence>
<dbReference type="InterPro" id="IPR011701">
    <property type="entry name" value="MFS"/>
</dbReference>
<gene>
    <name evidence="6" type="ORF">HKW67_17065</name>
</gene>
<dbReference type="Gene3D" id="1.20.1250.20">
    <property type="entry name" value="MFS general substrate transporter like domains"/>
    <property type="match status" value="2"/>
</dbReference>
<dbReference type="EMBL" id="CP053085">
    <property type="protein sequence ID" value="QJR37105.1"/>
    <property type="molecule type" value="Genomic_DNA"/>
</dbReference>
<keyword evidence="7" id="KW-1185">Reference proteome</keyword>
<dbReference type="InterPro" id="IPR036259">
    <property type="entry name" value="MFS_trans_sf"/>
</dbReference>
<feature type="transmembrane region" description="Helical" evidence="4">
    <location>
        <begin position="243"/>
        <end position="265"/>
    </location>
</feature>
<feature type="transmembrane region" description="Helical" evidence="4">
    <location>
        <begin position="364"/>
        <end position="384"/>
    </location>
</feature>
<evidence type="ECO:0000256" key="3">
    <source>
        <dbReference type="ARBA" id="ARBA00023136"/>
    </source>
</evidence>
<dbReference type="Pfam" id="PF07690">
    <property type="entry name" value="MFS_1"/>
    <property type="match status" value="1"/>
</dbReference>
<accession>A0A6M4ISF7</accession>
<feature type="transmembrane region" description="Helical" evidence="4">
    <location>
        <begin position="212"/>
        <end position="231"/>
    </location>
</feature>